<feature type="domain" description="HTH tetR-type" evidence="3">
    <location>
        <begin position="25"/>
        <end position="85"/>
    </location>
</feature>
<evidence type="ECO:0000256" key="2">
    <source>
        <dbReference type="PROSITE-ProRule" id="PRU00335"/>
    </source>
</evidence>
<dbReference type="PRINTS" id="PR00455">
    <property type="entry name" value="HTHTETR"/>
</dbReference>
<accession>A0AA37W8I6</accession>
<dbReference type="InterPro" id="IPR050624">
    <property type="entry name" value="HTH-type_Tx_Regulator"/>
</dbReference>
<dbReference type="GO" id="GO:0003677">
    <property type="term" value="F:DNA binding"/>
    <property type="evidence" value="ECO:0007669"/>
    <property type="project" value="UniProtKB-UniRule"/>
</dbReference>
<dbReference type="Gene3D" id="1.10.357.10">
    <property type="entry name" value="Tetracycline Repressor, domain 2"/>
    <property type="match status" value="1"/>
</dbReference>
<evidence type="ECO:0000259" key="3">
    <source>
        <dbReference type="PROSITE" id="PS50977"/>
    </source>
</evidence>
<keyword evidence="5" id="KW-1185">Reference proteome</keyword>
<evidence type="ECO:0000313" key="5">
    <source>
        <dbReference type="Proteomes" id="UP001161389"/>
    </source>
</evidence>
<dbReference type="SUPFAM" id="SSF46689">
    <property type="entry name" value="Homeodomain-like"/>
    <property type="match status" value="1"/>
</dbReference>
<dbReference type="Proteomes" id="UP001161389">
    <property type="component" value="Unassembled WGS sequence"/>
</dbReference>
<name>A0AA37W8I6_9GAMM</name>
<evidence type="ECO:0000313" key="4">
    <source>
        <dbReference type="EMBL" id="GLQ32084.1"/>
    </source>
</evidence>
<keyword evidence="1 2" id="KW-0238">DNA-binding</keyword>
<sequence length="230" mass="27472">MDWPDYMVNTPRDEYLEKDHRQAVMKTRDRILVTSLELFNEFGEPNVTTIHIADEMDISPGNLYYHFRNKNEIIYELYQQFEKRMNEILVAPPEDRQITMEDHWLFVHLLFEHIWEYRFIYRNLPDLLASVDKLATHFNRILDKKERVNKAICEGLIANGTMLASLEEVNSLSQNITMTMTYWLNYENVRNKGKHTEDLGKGVYQVMSLLTPYLEPTHRAFMQDLSKKYL</sequence>
<protein>
    <submittedName>
        <fullName evidence="4">TetR family transcriptional regulator</fullName>
    </submittedName>
</protein>
<dbReference type="PROSITE" id="PS50977">
    <property type="entry name" value="HTH_TETR_2"/>
    <property type="match status" value="1"/>
</dbReference>
<dbReference type="Pfam" id="PF13972">
    <property type="entry name" value="TetR"/>
    <property type="match status" value="1"/>
</dbReference>
<comment type="caution">
    <text evidence="4">The sequence shown here is derived from an EMBL/GenBank/DDBJ whole genome shotgun (WGS) entry which is preliminary data.</text>
</comment>
<dbReference type="EMBL" id="BSNM01000015">
    <property type="protein sequence ID" value="GLQ32084.1"/>
    <property type="molecule type" value="Genomic_DNA"/>
</dbReference>
<dbReference type="PANTHER" id="PTHR43479">
    <property type="entry name" value="ACREF/ENVCD OPERON REPRESSOR-RELATED"/>
    <property type="match status" value="1"/>
</dbReference>
<dbReference type="InterPro" id="IPR025722">
    <property type="entry name" value="TetR"/>
</dbReference>
<dbReference type="InterPro" id="IPR001647">
    <property type="entry name" value="HTH_TetR"/>
</dbReference>
<dbReference type="PANTHER" id="PTHR43479:SF12">
    <property type="entry name" value="TRANSCRIPTIONAL REGULATORY PROTEIN"/>
    <property type="match status" value="1"/>
</dbReference>
<dbReference type="AlphaFoldDB" id="A0AA37W8I6"/>
<proteinExistence type="predicted"/>
<dbReference type="InterPro" id="IPR009057">
    <property type="entry name" value="Homeodomain-like_sf"/>
</dbReference>
<reference evidence="4" key="1">
    <citation type="journal article" date="2014" name="Int. J. Syst. Evol. Microbiol.">
        <title>Complete genome sequence of Corynebacterium casei LMG S-19264T (=DSM 44701T), isolated from a smear-ripened cheese.</title>
        <authorList>
            <consortium name="US DOE Joint Genome Institute (JGI-PGF)"/>
            <person name="Walter F."/>
            <person name="Albersmeier A."/>
            <person name="Kalinowski J."/>
            <person name="Ruckert C."/>
        </authorList>
    </citation>
    <scope>NUCLEOTIDE SEQUENCE</scope>
    <source>
        <strain evidence="4">NBRC 110071</strain>
    </source>
</reference>
<feature type="DNA-binding region" description="H-T-H motif" evidence="2">
    <location>
        <begin position="48"/>
        <end position="67"/>
    </location>
</feature>
<reference evidence="4" key="2">
    <citation type="submission" date="2023-01" db="EMBL/GenBank/DDBJ databases">
        <title>Draft genome sequence of Litoribrevibacter albus strain NBRC 110071.</title>
        <authorList>
            <person name="Sun Q."/>
            <person name="Mori K."/>
        </authorList>
    </citation>
    <scope>NUCLEOTIDE SEQUENCE</scope>
    <source>
        <strain evidence="4">NBRC 110071</strain>
    </source>
</reference>
<dbReference type="Pfam" id="PF00440">
    <property type="entry name" value="TetR_N"/>
    <property type="match status" value="1"/>
</dbReference>
<organism evidence="4 5">
    <name type="scientific">Litoribrevibacter albus</name>
    <dbReference type="NCBI Taxonomy" id="1473156"/>
    <lineage>
        <taxon>Bacteria</taxon>
        <taxon>Pseudomonadati</taxon>
        <taxon>Pseudomonadota</taxon>
        <taxon>Gammaproteobacteria</taxon>
        <taxon>Oceanospirillales</taxon>
        <taxon>Oceanospirillaceae</taxon>
        <taxon>Litoribrevibacter</taxon>
    </lineage>
</organism>
<gene>
    <name evidence="4" type="ORF">GCM10007876_25630</name>
</gene>
<evidence type="ECO:0000256" key="1">
    <source>
        <dbReference type="ARBA" id="ARBA00023125"/>
    </source>
</evidence>